<sequence length="93" mass="9792">MEAEAKVEPGTPPVSCTFTGYLDDDGQIVIETDSDDCRRMVVEAGTELGVKVECKPCKAAASKFVAAMQARKLAKEAAPVTEPEPEPAPEPAA</sequence>
<gene>
    <name evidence="2" type="ORF">S12H4_16454</name>
</gene>
<reference evidence="2" key="1">
    <citation type="journal article" date="2014" name="Front. Microbiol.">
        <title>High frequency of phylogenetically diverse reductive dehalogenase-homologous genes in deep subseafloor sedimentary metagenomes.</title>
        <authorList>
            <person name="Kawai M."/>
            <person name="Futagami T."/>
            <person name="Toyoda A."/>
            <person name="Takaki Y."/>
            <person name="Nishi S."/>
            <person name="Hori S."/>
            <person name="Arai W."/>
            <person name="Tsubouchi T."/>
            <person name="Morono Y."/>
            <person name="Uchiyama I."/>
            <person name="Ito T."/>
            <person name="Fujiyama A."/>
            <person name="Inagaki F."/>
            <person name="Takami H."/>
        </authorList>
    </citation>
    <scope>NUCLEOTIDE SEQUENCE</scope>
    <source>
        <strain evidence="2">Expedition CK06-06</strain>
    </source>
</reference>
<evidence type="ECO:0000313" key="2">
    <source>
        <dbReference type="EMBL" id="GAI78524.1"/>
    </source>
</evidence>
<accession>X1TET8</accession>
<dbReference type="EMBL" id="BARW01007958">
    <property type="protein sequence ID" value="GAI78524.1"/>
    <property type="molecule type" value="Genomic_DNA"/>
</dbReference>
<proteinExistence type="predicted"/>
<feature type="region of interest" description="Disordered" evidence="1">
    <location>
        <begin position="74"/>
        <end position="93"/>
    </location>
</feature>
<evidence type="ECO:0000256" key="1">
    <source>
        <dbReference type="SAM" id="MobiDB-lite"/>
    </source>
</evidence>
<name>X1TET8_9ZZZZ</name>
<comment type="caution">
    <text evidence="2">The sequence shown here is derived from an EMBL/GenBank/DDBJ whole genome shotgun (WGS) entry which is preliminary data.</text>
</comment>
<dbReference type="AlphaFoldDB" id="X1TET8"/>
<organism evidence="2">
    <name type="scientific">marine sediment metagenome</name>
    <dbReference type="NCBI Taxonomy" id="412755"/>
    <lineage>
        <taxon>unclassified sequences</taxon>
        <taxon>metagenomes</taxon>
        <taxon>ecological metagenomes</taxon>
    </lineage>
</organism>
<protein>
    <submittedName>
        <fullName evidence="2">Uncharacterized protein</fullName>
    </submittedName>
</protein>